<name>A0AC34PV09_9BILA</name>
<sequence length="112" mass="13666">MNKRRRQAFAKKIQRQHEENKNGIEKMQNQKTKGKNRLVFNYWPKPKFRWQSFSNKLSQHDEKFSSKTVFRLFQNIIFFNPGVVAAQRLQKKKYPSFETSKTKILKTKMFRH</sequence>
<dbReference type="WBParaSite" id="JU765_v2.g10226.t1">
    <property type="protein sequence ID" value="JU765_v2.g10226.t1"/>
    <property type="gene ID" value="JU765_v2.g10226"/>
</dbReference>
<accession>A0AC34PV09</accession>
<proteinExistence type="predicted"/>
<organism evidence="1 2">
    <name type="scientific">Panagrolaimus sp. JU765</name>
    <dbReference type="NCBI Taxonomy" id="591449"/>
    <lineage>
        <taxon>Eukaryota</taxon>
        <taxon>Metazoa</taxon>
        <taxon>Ecdysozoa</taxon>
        <taxon>Nematoda</taxon>
        <taxon>Chromadorea</taxon>
        <taxon>Rhabditida</taxon>
        <taxon>Tylenchina</taxon>
        <taxon>Panagrolaimomorpha</taxon>
        <taxon>Panagrolaimoidea</taxon>
        <taxon>Panagrolaimidae</taxon>
        <taxon>Panagrolaimus</taxon>
    </lineage>
</organism>
<protein>
    <submittedName>
        <fullName evidence="2">Ribosomal protein S18</fullName>
    </submittedName>
</protein>
<evidence type="ECO:0000313" key="2">
    <source>
        <dbReference type="WBParaSite" id="JU765_v2.g10226.t1"/>
    </source>
</evidence>
<evidence type="ECO:0000313" key="1">
    <source>
        <dbReference type="Proteomes" id="UP000887576"/>
    </source>
</evidence>
<reference evidence="2" key="1">
    <citation type="submission" date="2022-11" db="UniProtKB">
        <authorList>
            <consortium name="WormBaseParasite"/>
        </authorList>
    </citation>
    <scope>IDENTIFICATION</scope>
</reference>
<dbReference type="Proteomes" id="UP000887576">
    <property type="component" value="Unplaced"/>
</dbReference>